<comment type="caution">
    <text evidence="2">The sequence shown here is derived from an EMBL/GenBank/DDBJ whole genome shotgun (WGS) entry which is preliminary data.</text>
</comment>
<dbReference type="AlphaFoldDB" id="A0A7X1NF90"/>
<sequence>MSRAAMQVHEAGEALNKRAGNAHEMSRCRMKDGDVESPWVIVKHWRCEPAFFAYFLCGGKESECRPAQGQRPRREAQSRMPAIRAKQTTASRMPAIRAKQTSVADKKKNTSHTDK</sequence>
<protein>
    <submittedName>
        <fullName evidence="2">Uncharacterized protein</fullName>
    </submittedName>
</protein>
<keyword evidence="3" id="KW-1185">Reference proteome</keyword>
<feature type="region of interest" description="Disordered" evidence="1">
    <location>
        <begin position="1"/>
        <end position="27"/>
    </location>
</feature>
<organism evidence="2 3">
    <name type="scientific">Paraburkholderia franconis</name>
    <dbReference type="NCBI Taxonomy" id="2654983"/>
    <lineage>
        <taxon>Bacteria</taxon>
        <taxon>Pseudomonadati</taxon>
        <taxon>Pseudomonadota</taxon>
        <taxon>Betaproteobacteria</taxon>
        <taxon>Burkholderiales</taxon>
        <taxon>Burkholderiaceae</taxon>
        <taxon>Paraburkholderia</taxon>
    </lineage>
</organism>
<name>A0A7X1NF90_9BURK</name>
<evidence type="ECO:0000313" key="3">
    <source>
        <dbReference type="Proteomes" id="UP000484381"/>
    </source>
</evidence>
<proteinExistence type="predicted"/>
<feature type="region of interest" description="Disordered" evidence="1">
    <location>
        <begin position="64"/>
        <end position="115"/>
    </location>
</feature>
<dbReference type="RefSeq" id="WP_152764099.1">
    <property type="nucleotide sequence ID" value="NZ_WHNP01000034.1"/>
</dbReference>
<feature type="compositionally biased region" description="Basic and acidic residues" evidence="1">
    <location>
        <begin position="104"/>
        <end position="115"/>
    </location>
</feature>
<reference evidence="2 3" key="1">
    <citation type="submission" date="2019-10" db="EMBL/GenBank/DDBJ databases">
        <title>Paraburkholderia sp. isolated from nodules of Mimosa pudica from Brazilian Atlantic Forest soils.</title>
        <authorList>
            <person name="Paulitsch F."/>
            <person name="Hungria M."/>
            <person name="Dall'Agnol R."/>
        </authorList>
    </citation>
    <scope>NUCLEOTIDE SEQUENCE [LARGE SCALE GENOMIC DNA]</scope>
    <source>
        <strain evidence="2 3">CNPSo 3157</strain>
    </source>
</reference>
<evidence type="ECO:0000313" key="2">
    <source>
        <dbReference type="EMBL" id="MPW20887.1"/>
    </source>
</evidence>
<gene>
    <name evidence="2" type="ORF">GCT13_29470</name>
</gene>
<evidence type="ECO:0000256" key="1">
    <source>
        <dbReference type="SAM" id="MobiDB-lite"/>
    </source>
</evidence>
<accession>A0A7X1NF90</accession>
<dbReference type="Proteomes" id="UP000484381">
    <property type="component" value="Unassembled WGS sequence"/>
</dbReference>
<dbReference type="EMBL" id="WHNP01000034">
    <property type="protein sequence ID" value="MPW20887.1"/>
    <property type="molecule type" value="Genomic_DNA"/>
</dbReference>